<dbReference type="Gene3D" id="3.90.79.10">
    <property type="entry name" value="Nucleoside Triphosphate Pyrophosphohydrolase"/>
    <property type="match status" value="1"/>
</dbReference>
<dbReference type="PANTHER" id="PTHR43046:SF2">
    <property type="entry name" value="8-OXO-DGTP DIPHOSPHATASE-RELATED"/>
    <property type="match status" value="1"/>
</dbReference>
<dbReference type="SUPFAM" id="SSF55811">
    <property type="entry name" value="Nudix"/>
    <property type="match status" value="1"/>
</dbReference>
<keyword evidence="5" id="KW-1185">Reference proteome</keyword>
<dbReference type="PANTHER" id="PTHR43046">
    <property type="entry name" value="GDP-MANNOSE MANNOSYL HYDROLASE"/>
    <property type="match status" value="1"/>
</dbReference>
<dbReference type="InterPro" id="IPR015797">
    <property type="entry name" value="NUDIX_hydrolase-like_dom_sf"/>
</dbReference>
<protein>
    <submittedName>
        <fullName evidence="4">8-oxo-dGTP pyrophosphatase MutT, NUDIX family</fullName>
    </submittedName>
</protein>
<dbReference type="EMBL" id="FXWJ01000006">
    <property type="protein sequence ID" value="SMQ75099.1"/>
    <property type="molecule type" value="Genomic_DNA"/>
</dbReference>
<name>A0ABY1RI91_9MICO</name>
<comment type="cofactor">
    <cofactor evidence="1">
        <name>Mg(2+)</name>
        <dbReference type="ChEBI" id="CHEBI:18420"/>
    </cofactor>
</comment>
<dbReference type="Proteomes" id="UP000194464">
    <property type="component" value="Unassembled WGS sequence"/>
</dbReference>
<accession>A0ABY1RI91</accession>
<gene>
    <name evidence="4" type="ORF">SAMN06295909_3593</name>
</gene>
<proteinExistence type="predicted"/>
<feature type="domain" description="Nudix hydrolase" evidence="3">
    <location>
        <begin position="47"/>
        <end position="181"/>
    </location>
</feature>
<organism evidence="4 5">
    <name type="scientific">Plantibacter elymi</name>
    <name type="common">nom. nud.</name>
    <dbReference type="NCBI Taxonomy" id="199708"/>
    <lineage>
        <taxon>Bacteria</taxon>
        <taxon>Bacillati</taxon>
        <taxon>Actinomycetota</taxon>
        <taxon>Actinomycetes</taxon>
        <taxon>Micrococcales</taxon>
        <taxon>Microbacteriaceae</taxon>
        <taxon>Plantibacter</taxon>
    </lineage>
</organism>
<reference evidence="4 5" key="1">
    <citation type="submission" date="2017-04" db="EMBL/GenBank/DDBJ databases">
        <authorList>
            <person name="Varghese N."/>
            <person name="Submissions S."/>
        </authorList>
    </citation>
    <scope>NUCLEOTIDE SEQUENCE [LARGE SCALE GENOMIC DNA]</scope>
    <source>
        <strain evidence="4 5">VKM Ac-1784</strain>
    </source>
</reference>
<evidence type="ECO:0000256" key="1">
    <source>
        <dbReference type="ARBA" id="ARBA00001946"/>
    </source>
</evidence>
<dbReference type="InterPro" id="IPR000086">
    <property type="entry name" value="NUDIX_hydrolase_dom"/>
</dbReference>
<dbReference type="PROSITE" id="PS51462">
    <property type="entry name" value="NUDIX"/>
    <property type="match status" value="1"/>
</dbReference>
<evidence type="ECO:0000313" key="4">
    <source>
        <dbReference type="EMBL" id="SMQ75099.1"/>
    </source>
</evidence>
<sequence>MALSDGGLIVTCATLRGRCPPTPRLPRMGYVGSDLWELRQLVGQRLLALPGAQVLVLDGEGNALFQRRVDTGLWEIPAGSCEPGSSFAQTAVMELAEETGLAVDERDLEPFACLSAAEHHVLDYPNGDRVHAFAMCFVARLWTGSLRAEVDEVVEFRWAPLIAPPTPMHGPTTEVLRLFDAYTASGAFQAG</sequence>
<keyword evidence="2" id="KW-0378">Hydrolase</keyword>
<evidence type="ECO:0000259" key="3">
    <source>
        <dbReference type="PROSITE" id="PS51462"/>
    </source>
</evidence>
<evidence type="ECO:0000313" key="5">
    <source>
        <dbReference type="Proteomes" id="UP000194464"/>
    </source>
</evidence>
<dbReference type="Pfam" id="PF00293">
    <property type="entry name" value="NUDIX"/>
    <property type="match status" value="1"/>
</dbReference>
<comment type="caution">
    <text evidence="4">The sequence shown here is derived from an EMBL/GenBank/DDBJ whole genome shotgun (WGS) entry which is preliminary data.</text>
</comment>
<evidence type="ECO:0000256" key="2">
    <source>
        <dbReference type="ARBA" id="ARBA00022801"/>
    </source>
</evidence>